<evidence type="ECO:0000256" key="5">
    <source>
        <dbReference type="ARBA" id="ARBA00035381"/>
    </source>
</evidence>
<dbReference type="AlphaFoldDB" id="A0A1V9XAK8"/>
<dbReference type="GO" id="GO:0003735">
    <property type="term" value="F:structural constituent of ribosome"/>
    <property type="evidence" value="ECO:0007669"/>
    <property type="project" value="InterPro"/>
</dbReference>
<dbReference type="InterPro" id="IPR020070">
    <property type="entry name" value="Ribosomal_bL9_N"/>
</dbReference>
<reference evidence="7 8" key="1">
    <citation type="journal article" date="2017" name="Gigascience">
        <title>Draft genome of the honey bee ectoparasitic mite, Tropilaelaps mercedesae, is shaped by the parasitic life history.</title>
        <authorList>
            <person name="Dong X."/>
            <person name="Armstrong S.D."/>
            <person name="Xia D."/>
            <person name="Makepeace B.L."/>
            <person name="Darby A.C."/>
            <person name="Kadowaki T."/>
        </authorList>
    </citation>
    <scope>NUCLEOTIDE SEQUENCE [LARGE SCALE GENOMIC DNA]</scope>
    <source>
        <strain evidence="7">Wuxi-XJTLU</strain>
    </source>
</reference>
<dbReference type="SUPFAM" id="SSF55658">
    <property type="entry name" value="L9 N-domain-like"/>
    <property type="match status" value="1"/>
</dbReference>
<dbReference type="EMBL" id="MNPL01017090">
    <property type="protein sequence ID" value="OQR70574.1"/>
    <property type="molecule type" value="Genomic_DNA"/>
</dbReference>
<keyword evidence="3" id="KW-0687">Ribonucleoprotein</keyword>
<gene>
    <name evidence="7" type="ORF">BIW11_01660</name>
</gene>
<dbReference type="STRING" id="418985.A0A1V9XAK8"/>
<proteinExistence type="inferred from homology"/>
<evidence type="ECO:0000259" key="6">
    <source>
        <dbReference type="Pfam" id="PF01281"/>
    </source>
</evidence>
<dbReference type="Proteomes" id="UP000192247">
    <property type="component" value="Unassembled WGS sequence"/>
</dbReference>
<accession>A0A1V9XAK8</accession>
<keyword evidence="8" id="KW-1185">Reference proteome</keyword>
<dbReference type="Pfam" id="PF01281">
    <property type="entry name" value="Ribosomal_L9_N"/>
    <property type="match status" value="1"/>
</dbReference>
<evidence type="ECO:0000313" key="8">
    <source>
        <dbReference type="Proteomes" id="UP000192247"/>
    </source>
</evidence>
<dbReference type="InterPro" id="IPR036935">
    <property type="entry name" value="Ribosomal_bL9_N_sf"/>
</dbReference>
<keyword evidence="2 7" id="KW-0689">Ribosomal protein</keyword>
<comment type="similarity">
    <text evidence="1">Belongs to the bacterial ribosomal protein bL9 family.</text>
</comment>
<dbReference type="Gene3D" id="3.40.5.10">
    <property type="entry name" value="Ribosomal protein L9, N-terminal domain"/>
    <property type="match status" value="1"/>
</dbReference>
<dbReference type="GO" id="GO:0006412">
    <property type="term" value="P:translation"/>
    <property type="evidence" value="ECO:0007669"/>
    <property type="project" value="InterPro"/>
</dbReference>
<organism evidence="7 8">
    <name type="scientific">Tropilaelaps mercedesae</name>
    <dbReference type="NCBI Taxonomy" id="418985"/>
    <lineage>
        <taxon>Eukaryota</taxon>
        <taxon>Metazoa</taxon>
        <taxon>Ecdysozoa</taxon>
        <taxon>Arthropoda</taxon>
        <taxon>Chelicerata</taxon>
        <taxon>Arachnida</taxon>
        <taxon>Acari</taxon>
        <taxon>Parasitiformes</taxon>
        <taxon>Mesostigmata</taxon>
        <taxon>Gamasina</taxon>
        <taxon>Dermanyssoidea</taxon>
        <taxon>Laelapidae</taxon>
        <taxon>Tropilaelaps</taxon>
    </lineage>
</organism>
<evidence type="ECO:0000256" key="4">
    <source>
        <dbReference type="ARBA" id="ARBA00035194"/>
    </source>
</evidence>
<dbReference type="OrthoDB" id="5555409at2759"/>
<evidence type="ECO:0000256" key="1">
    <source>
        <dbReference type="ARBA" id="ARBA00010605"/>
    </source>
</evidence>
<dbReference type="FunCoup" id="A0A1V9XAK8">
    <property type="interactions" value="1417"/>
</dbReference>
<dbReference type="InterPro" id="IPR000244">
    <property type="entry name" value="Ribosomal_bL9"/>
</dbReference>
<sequence length="310" mass="35025">MECPLLRDLTRTMNDHNLSYQHGTQSKTSLNHSLANDVLVISCTCVLVTFHSFSSFDHALIGTDTQCLDTQASSQNGEPHKNLKKRRMNIFEVVECTDNFIKEPMSVVLKTFVEGVGYAGDVVKIPPMQARLDFLLPGIAEYPTPEALEWARQYQANTDIKRHSSLFSPRIIRLLRETLFSLDMNASTRWRLEPWHVRTALRCAGLVVPEEAITLPEEPIEGPDNALGKDVVVQIMINGKDEARCRLRIQSAEAKSFTVSPLDDSGTPWFMEEPVAYLDAQKEEIAELHEITVDAYERELLELREKGIGI</sequence>
<evidence type="ECO:0000256" key="2">
    <source>
        <dbReference type="ARBA" id="ARBA00022980"/>
    </source>
</evidence>
<dbReference type="GO" id="GO:0005840">
    <property type="term" value="C:ribosome"/>
    <property type="evidence" value="ECO:0007669"/>
    <property type="project" value="UniProtKB-KW"/>
</dbReference>
<feature type="domain" description="Ribosomal protein L9" evidence="6">
    <location>
        <begin position="105"/>
        <end position="149"/>
    </location>
</feature>
<dbReference type="InParanoid" id="A0A1V9XAK8"/>
<evidence type="ECO:0000256" key="3">
    <source>
        <dbReference type="ARBA" id="ARBA00023274"/>
    </source>
</evidence>
<comment type="caution">
    <text evidence="7">The sequence shown here is derived from an EMBL/GenBank/DDBJ whole genome shotgun (WGS) entry which is preliminary data.</text>
</comment>
<protein>
    <recommendedName>
        <fullName evidence="4">Large ribosomal subunit protein bL9m</fullName>
    </recommendedName>
    <alternativeName>
        <fullName evidence="5">39S ribosomal protein L9, mitochondrial</fullName>
    </alternativeName>
</protein>
<dbReference type="PANTHER" id="PTHR21368">
    <property type="entry name" value="50S RIBOSOMAL PROTEIN L9"/>
    <property type="match status" value="1"/>
</dbReference>
<evidence type="ECO:0000313" key="7">
    <source>
        <dbReference type="EMBL" id="OQR70574.1"/>
    </source>
</evidence>
<dbReference type="InterPro" id="IPR009027">
    <property type="entry name" value="Ribosomal_bL9/RNase_H1_N"/>
</dbReference>
<name>A0A1V9XAK8_9ACAR</name>
<dbReference type="GO" id="GO:1990904">
    <property type="term" value="C:ribonucleoprotein complex"/>
    <property type="evidence" value="ECO:0007669"/>
    <property type="project" value="UniProtKB-KW"/>
</dbReference>